<keyword evidence="2" id="KW-1185">Reference proteome</keyword>
<evidence type="ECO:0000313" key="1">
    <source>
        <dbReference type="EMBL" id="PFH48111.1"/>
    </source>
</evidence>
<dbReference type="AlphaFoldDB" id="A0A2A9NIJ3"/>
<dbReference type="Proteomes" id="UP000242287">
    <property type="component" value="Unassembled WGS sequence"/>
</dbReference>
<reference evidence="1 2" key="1">
    <citation type="submission" date="2014-02" db="EMBL/GenBank/DDBJ databases">
        <title>Transposable element dynamics among asymbiotic and ectomycorrhizal Amanita fungi.</title>
        <authorList>
            <consortium name="DOE Joint Genome Institute"/>
            <person name="Hess J."/>
            <person name="Skrede I."/>
            <person name="Wolfe B."/>
            <person name="LaButti K."/>
            <person name="Ohm R.A."/>
            <person name="Grigoriev I.V."/>
            <person name="Pringle A."/>
        </authorList>
    </citation>
    <scope>NUCLEOTIDE SEQUENCE [LARGE SCALE GENOMIC DNA]</scope>
    <source>
        <strain evidence="1 2">SKay4041</strain>
    </source>
</reference>
<proteinExistence type="predicted"/>
<gene>
    <name evidence="1" type="ORF">AMATHDRAFT_66207</name>
</gene>
<sequence length="96" mass="11343">MQSSSCKIGADANMEDIIRLNLRPVPKVFILLFLYFELVNHETIGVCEGYFETTPRAWPVWIRCQERRSQSGKFVFDPFSWAFSAYTRIRIRNLTY</sequence>
<protein>
    <submittedName>
        <fullName evidence="1">Uncharacterized protein</fullName>
    </submittedName>
</protein>
<dbReference type="EMBL" id="KZ302076">
    <property type="protein sequence ID" value="PFH48111.1"/>
    <property type="molecule type" value="Genomic_DNA"/>
</dbReference>
<evidence type="ECO:0000313" key="2">
    <source>
        <dbReference type="Proteomes" id="UP000242287"/>
    </source>
</evidence>
<organism evidence="1 2">
    <name type="scientific">Amanita thiersii Skay4041</name>
    <dbReference type="NCBI Taxonomy" id="703135"/>
    <lineage>
        <taxon>Eukaryota</taxon>
        <taxon>Fungi</taxon>
        <taxon>Dikarya</taxon>
        <taxon>Basidiomycota</taxon>
        <taxon>Agaricomycotina</taxon>
        <taxon>Agaricomycetes</taxon>
        <taxon>Agaricomycetidae</taxon>
        <taxon>Agaricales</taxon>
        <taxon>Pluteineae</taxon>
        <taxon>Amanitaceae</taxon>
        <taxon>Amanita</taxon>
    </lineage>
</organism>
<accession>A0A2A9NIJ3</accession>
<name>A0A2A9NIJ3_9AGAR</name>